<evidence type="ECO:0000313" key="5">
    <source>
        <dbReference type="EMBL" id="CAB4582669.1"/>
    </source>
</evidence>
<evidence type="ECO:0000259" key="4">
    <source>
        <dbReference type="PROSITE" id="PS50977"/>
    </source>
</evidence>
<dbReference type="SUPFAM" id="SSF48498">
    <property type="entry name" value="Tetracyclin repressor-like, C-terminal domain"/>
    <property type="match status" value="1"/>
</dbReference>
<dbReference type="PROSITE" id="PS50977">
    <property type="entry name" value="HTH_TETR_2"/>
    <property type="match status" value="1"/>
</dbReference>
<dbReference type="SUPFAM" id="SSF46689">
    <property type="entry name" value="Homeodomain-like"/>
    <property type="match status" value="1"/>
</dbReference>
<evidence type="ECO:0000256" key="3">
    <source>
        <dbReference type="ARBA" id="ARBA00023163"/>
    </source>
</evidence>
<dbReference type="GO" id="GO:0003700">
    <property type="term" value="F:DNA-binding transcription factor activity"/>
    <property type="evidence" value="ECO:0007669"/>
    <property type="project" value="TreeGrafter"/>
</dbReference>
<dbReference type="AlphaFoldDB" id="A0A6J6F532"/>
<dbReference type="InterPro" id="IPR009057">
    <property type="entry name" value="Homeodomain-like_sf"/>
</dbReference>
<evidence type="ECO:0000256" key="2">
    <source>
        <dbReference type="ARBA" id="ARBA00023125"/>
    </source>
</evidence>
<name>A0A6J6F532_9ZZZZ</name>
<evidence type="ECO:0000256" key="1">
    <source>
        <dbReference type="ARBA" id="ARBA00023015"/>
    </source>
</evidence>
<sequence>MARSSFHHGDLRNALLREGEALVGDGGPERLSVREAARGAGVSSAAAYKHFDSREALLRALAEVGFERLRLALEEAVAGVRGRRRDIAEATLRAVGRAYLQVALERPGLFRTMFGRWSAPDAVVPVDHGAYEVLQRVLDDLAARGALDARLLEGADLVVWSAAHGLTSLVLDGRVDLGPDREPAWAMDLVMGRVASSLAPRP</sequence>
<keyword evidence="1" id="KW-0805">Transcription regulation</keyword>
<dbReference type="InterPro" id="IPR001647">
    <property type="entry name" value="HTH_TetR"/>
</dbReference>
<keyword evidence="2" id="KW-0238">DNA-binding</keyword>
<accession>A0A6J6F532</accession>
<organism evidence="5">
    <name type="scientific">freshwater metagenome</name>
    <dbReference type="NCBI Taxonomy" id="449393"/>
    <lineage>
        <taxon>unclassified sequences</taxon>
        <taxon>metagenomes</taxon>
        <taxon>ecological metagenomes</taxon>
    </lineage>
</organism>
<dbReference type="InterPro" id="IPR050109">
    <property type="entry name" value="HTH-type_TetR-like_transc_reg"/>
</dbReference>
<dbReference type="InterPro" id="IPR036271">
    <property type="entry name" value="Tet_transcr_reg_TetR-rel_C_sf"/>
</dbReference>
<feature type="domain" description="HTH tetR-type" evidence="4">
    <location>
        <begin position="9"/>
        <end position="69"/>
    </location>
</feature>
<dbReference type="Pfam" id="PF13305">
    <property type="entry name" value="TetR_C_33"/>
    <property type="match status" value="1"/>
</dbReference>
<proteinExistence type="predicted"/>
<reference evidence="5" key="1">
    <citation type="submission" date="2020-05" db="EMBL/GenBank/DDBJ databases">
        <authorList>
            <person name="Chiriac C."/>
            <person name="Salcher M."/>
            <person name="Ghai R."/>
            <person name="Kavagutti S V."/>
        </authorList>
    </citation>
    <scope>NUCLEOTIDE SEQUENCE</scope>
</reference>
<dbReference type="PANTHER" id="PTHR30055:SF220">
    <property type="entry name" value="TETR-FAMILY REGULATORY PROTEIN"/>
    <property type="match status" value="1"/>
</dbReference>
<protein>
    <submittedName>
        <fullName evidence="5">Unannotated protein</fullName>
    </submittedName>
</protein>
<dbReference type="EMBL" id="CAEZSR010000164">
    <property type="protein sequence ID" value="CAB4582669.1"/>
    <property type="molecule type" value="Genomic_DNA"/>
</dbReference>
<dbReference type="GO" id="GO:0000976">
    <property type="term" value="F:transcription cis-regulatory region binding"/>
    <property type="evidence" value="ECO:0007669"/>
    <property type="project" value="TreeGrafter"/>
</dbReference>
<dbReference type="Pfam" id="PF00440">
    <property type="entry name" value="TetR_N"/>
    <property type="match status" value="1"/>
</dbReference>
<dbReference type="InterPro" id="IPR025996">
    <property type="entry name" value="MT1864/Rv1816-like_C"/>
</dbReference>
<dbReference type="Gene3D" id="1.10.357.10">
    <property type="entry name" value="Tetracycline Repressor, domain 2"/>
    <property type="match status" value="1"/>
</dbReference>
<keyword evidence="3" id="KW-0804">Transcription</keyword>
<dbReference type="PANTHER" id="PTHR30055">
    <property type="entry name" value="HTH-TYPE TRANSCRIPTIONAL REGULATOR RUTR"/>
    <property type="match status" value="1"/>
</dbReference>
<gene>
    <name evidence="5" type="ORF">UFOPK1493_03196</name>
</gene>